<dbReference type="RefSeq" id="WP_045272891.1">
    <property type="nucleotide sequence ID" value="NZ_JYIX01000037.1"/>
</dbReference>
<dbReference type="Proteomes" id="UP000033740">
    <property type="component" value="Unassembled WGS sequence"/>
</dbReference>
<feature type="transmembrane region" description="Helical" evidence="1">
    <location>
        <begin position="12"/>
        <end position="35"/>
    </location>
</feature>
<organism evidence="2 3">
    <name type="scientific">Microbacterium azadirachtae</name>
    <dbReference type="NCBI Taxonomy" id="582680"/>
    <lineage>
        <taxon>Bacteria</taxon>
        <taxon>Bacillati</taxon>
        <taxon>Actinomycetota</taxon>
        <taxon>Actinomycetes</taxon>
        <taxon>Micrococcales</taxon>
        <taxon>Microbacteriaceae</taxon>
        <taxon>Microbacterium</taxon>
    </lineage>
</organism>
<dbReference type="AlphaFoldDB" id="A0A0F0LIC3"/>
<protein>
    <submittedName>
        <fullName evidence="2">Uncharacterized protein</fullName>
    </submittedName>
</protein>
<name>A0A0F0LIC3_9MICO</name>
<gene>
    <name evidence="2" type="ORF">RS86_02886</name>
</gene>
<keyword evidence="1" id="KW-0472">Membrane</keyword>
<accession>A0A0F0LIC3</accession>
<evidence type="ECO:0000313" key="2">
    <source>
        <dbReference type="EMBL" id="KJL32414.1"/>
    </source>
</evidence>
<keyword evidence="1" id="KW-1133">Transmembrane helix</keyword>
<feature type="transmembrane region" description="Helical" evidence="1">
    <location>
        <begin position="47"/>
        <end position="71"/>
    </location>
</feature>
<sequence length="156" mass="16133">MDPADPSARPRLSARAASALSTTAWIIAALAWVVASGATLRYLHTEASIVSIVWMLIAVACTVLAVVVDLLTRRARGTGTGAVALRALGSVVTGLSLGFAIAQAVIVSRGYAEPKGYVLALTALVPTVLGLLIFFSPGMRDRSRRARHGGGGQDGH</sequence>
<evidence type="ECO:0000313" key="3">
    <source>
        <dbReference type="Proteomes" id="UP000033740"/>
    </source>
</evidence>
<proteinExistence type="predicted"/>
<keyword evidence="1" id="KW-0812">Transmembrane</keyword>
<dbReference type="EMBL" id="JYIX01000037">
    <property type="protein sequence ID" value="KJL32414.1"/>
    <property type="molecule type" value="Genomic_DNA"/>
</dbReference>
<dbReference type="STRING" id="582680.RS86_02886"/>
<reference evidence="2 3" key="1">
    <citation type="submission" date="2015-02" db="EMBL/GenBank/DDBJ databases">
        <title>Draft genome sequences of ten Microbacterium spp. with emphasis on heavy metal contaminated environments.</title>
        <authorList>
            <person name="Corretto E."/>
        </authorList>
    </citation>
    <scope>NUCLEOTIDE SEQUENCE [LARGE SCALE GENOMIC DNA]</scope>
    <source>
        <strain evidence="2 3">ARN176</strain>
    </source>
</reference>
<dbReference type="PATRIC" id="fig|582680.6.peg.2963"/>
<keyword evidence="3" id="KW-1185">Reference proteome</keyword>
<evidence type="ECO:0000256" key="1">
    <source>
        <dbReference type="SAM" id="Phobius"/>
    </source>
</evidence>
<feature type="transmembrane region" description="Helical" evidence="1">
    <location>
        <begin position="117"/>
        <end position="135"/>
    </location>
</feature>
<feature type="transmembrane region" description="Helical" evidence="1">
    <location>
        <begin position="83"/>
        <end position="105"/>
    </location>
</feature>
<comment type="caution">
    <text evidence="2">The sequence shown here is derived from an EMBL/GenBank/DDBJ whole genome shotgun (WGS) entry which is preliminary data.</text>
</comment>